<keyword evidence="7" id="KW-0808">Transferase</keyword>
<dbReference type="InterPro" id="IPR015422">
    <property type="entry name" value="PyrdxlP-dep_Trfase_small"/>
</dbReference>
<comment type="catalytic activity">
    <reaction evidence="19">
        <text>(2S)-2-aminobutanoate + glyoxylate = 2-oxobutanoate + glycine</text>
        <dbReference type="Rhea" id="RHEA:77339"/>
        <dbReference type="ChEBI" id="CHEBI:16763"/>
        <dbReference type="ChEBI" id="CHEBI:36655"/>
        <dbReference type="ChEBI" id="CHEBI:57305"/>
        <dbReference type="ChEBI" id="CHEBI:74359"/>
    </reaction>
</comment>
<evidence type="ECO:0000256" key="8">
    <source>
        <dbReference type="ARBA" id="ARBA00022898"/>
    </source>
</evidence>
<dbReference type="EC" id="2.6.1.44" evidence="5"/>
<evidence type="ECO:0000256" key="5">
    <source>
        <dbReference type="ARBA" id="ARBA00013049"/>
    </source>
</evidence>
<evidence type="ECO:0000256" key="37">
    <source>
        <dbReference type="ARBA" id="ARBA00049480"/>
    </source>
</evidence>
<comment type="catalytic activity">
    <reaction evidence="18">
        <text>N(omega),N(omega)-dimethyl-L-arginine + pyruvate = 5-(3,3-dimethylguanidino)-2-oxopentanoate + L-alanine</text>
        <dbReference type="Rhea" id="RHEA:77303"/>
        <dbReference type="ChEBI" id="CHEBI:15361"/>
        <dbReference type="ChEBI" id="CHEBI:57972"/>
        <dbReference type="ChEBI" id="CHEBI:58326"/>
        <dbReference type="ChEBI" id="CHEBI:197301"/>
    </reaction>
</comment>
<comment type="catalytic activity">
    <reaction evidence="31">
        <text>N(omega),N(omega)-dimethyl-L-arginine + glyoxylate = 5-(3,3-dimethylguanidino)-2-oxopentanoate + glycine</text>
        <dbReference type="Rhea" id="RHEA:77311"/>
        <dbReference type="ChEBI" id="CHEBI:36655"/>
        <dbReference type="ChEBI" id="CHEBI:57305"/>
        <dbReference type="ChEBI" id="CHEBI:58326"/>
        <dbReference type="ChEBI" id="CHEBI:197301"/>
    </reaction>
</comment>
<evidence type="ECO:0000256" key="38">
    <source>
        <dbReference type="ARBA" id="ARBA00058068"/>
    </source>
</evidence>
<evidence type="ECO:0000256" key="18">
    <source>
        <dbReference type="ARBA" id="ARBA00043669"/>
    </source>
</evidence>
<comment type="catalytic activity">
    <reaction evidence="36">
        <text>oxaloacetate + L-alanine = L-aspartate + pyruvate</text>
        <dbReference type="Rhea" id="RHEA:77347"/>
        <dbReference type="ChEBI" id="CHEBI:15361"/>
        <dbReference type="ChEBI" id="CHEBI:16452"/>
        <dbReference type="ChEBI" id="CHEBI:29991"/>
        <dbReference type="ChEBI" id="CHEBI:57972"/>
    </reaction>
</comment>
<comment type="catalytic activity">
    <reaction evidence="34">
        <text>N(omega),N(omega)-dimethyl-L-arginine + 2-oxobutanoate = 5-(3,3-dimethylguanidino)-2-oxopentanoate + (2S)-2-aminobutanoate</text>
        <dbReference type="Rhea" id="RHEA:77351"/>
        <dbReference type="ChEBI" id="CHEBI:16763"/>
        <dbReference type="ChEBI" id="CHEBI:58326"/>
        <dbReference type="ChEBI" id="CHEBI:74359"/>
        <dbReference type="ChEBI" id="CHEBI:197301"/>
    </reaction>
</comment>
<proteinExistence type="inferred from homology"/>
<dbReference type="PIRSF" id="PIRSF000521">
    <property type="entry name" value="Transaminase_4ab_Lys_Orn"/>
    <property type="match status" value="1"/>
</dbReference>
<evidence type="ECO:0000256" key="31">
    <source>
        <dbReference type="ARBA" id="ARBA00047892"/>
    </source>
</evidence>
<sequence>MQGKSYEESLSLRRSALSPGLTLYYKKPLLIHQGHKQWLWDHTGRRYLDMFAGIVTVSVGHCHPRVTRAAEEQLRSLWHTTNIYMHPKIQEYAEQLVSKLPPQLNVCFFCNSGSEANDLAMMMARLYTGSFDIVSLRNAYHGASPYNMSLCGVGPWKYMFPNSFGVHQAMNPDPYMGPWGGRYCRDSPVQVSDRDCSCGPQGPCQAAENYSQQLWEVLNYTLPRRGIAAFFAESVQRESATEYVQGVGGTVQFPKGYLQKAFEMVRKQGGLCISDEVQTGFGRMGTHYWGFETHDVVPDIVTMAKGMGNGYPIAAVVTRPEIAKTLGEALHFNTFGGNPVACTIGSEVLKDTLYLYLFIFTLGLQVIDEEKLMANSLEVGTHLLRGLDSLKEQFPSLVGDVRGKGLMIGFELVADRVSPLNTNLPLTLARVVNSQV</sequence>
<protein>
    <recommendedName>
        <fullName evidence="13">Alanine--glyoxylate aminotransferase 2, mitochondrial</fullName>
        <ecNumber evidence="28">2.6.1.18</ecNumber>
        <ecNumber evidence="12">2.6.1.40</ecNumber>
        <ecNumber evidence="5">2.6.1.44</ecNumber>
    </recommendedName>
    <alternativeName>
        <fullName evidence="14">(R)-3-amino-2-methylpropionate--pyruvate transaminase</fullName>
    </alternativeName>
    <alternativeName>
        <fullName evidence="16">Beta-ALAAT II</fullName>
    </alternativeName>
    <alternativeName>
        <fullName evidence="17">Beta-alanine-pyruvate aminotransferase</fullName>
    </alternativeName>
    <alternativeName>
        <fullName evidence="30">D-3-aminoisobutyrate-pyruvate aminotransferase</fullName>
    </alternativeName>
    <alternativeName>
        <fullName evidence="15">D-AIBAT</fullName>
    </alternativeName>
    <alternativeName>
        <fullName evidence="29">D-beta-aminoisobutyrate-pyruvate aminotransferase</fullName>
    </alternativeName>
</protein>
<keyword evidence="9" id="KW-0809">Transit peptide</keyword>
<dbReference type="PANTHER" id="PTHR45688:SF3">
    <property type="entry name" value="ALANINE--GLYOXYLATE AMINOTRANSFERASE 2, MITOCHONDRIAL"/>
    <property type="match status" value="1"/>
</dbReference>
<evidence type="ECO:0000256" key="22">
    <source>
        <dbReference type="ARBA" id="ARBA00043751"/>
    </source>
</evidence>
<evidence type="ECO:0000256" key="7">
    <source>
        <dbReference type="ARBA" id="ARBA00022679"/>
    </source>
</evidence>
<evidence type="ECO:0000256" key="27">
    <source>
        <dbReference type="ARBA" id="ARBA00043826"/>
    </source>
</evidence>
<comment type="catalytic activity">
    <reaction evidence="25">
        <text>N(omega),N('omega)-dimethyl-L-arginine + pyruvate = 5-(3,3'-dimethylguanidino)-2-oxopentanoate + L-alanine</text>
        <dbReference type="Rhea" id="RHEA:77307"/>
        <dbReference type="ChEBI" id="CHEBI:15361"/>
        <dbReference type="ChEBI" id="CHEBI:57972"/>
        <dbReference type="ChEBI" id="CHEBI:197308"/>
        <dbReference type="ChEBI" id="CHEBI:197310"/>
    </reaction>
</comment>
<dbReference type="InterPro" id="IPR005814">
    <property type="entry name" value="Aminotrans_3"/>
</dbReference>
<evidence type="ECO:0000256" key="13">
    <source>
        <dbReference type="ARBA" id="ARBA00039862"/>
    </source>
</evidence>
<comment type="catalytic activity">
    <reaction evidence="24">
        <text>L-ornithine + pyruvate = 5-amino-2-oxopentanoate + L-alanine</text>
        <dbReference type="Rhea" id="RHEA:77327"/>
        <dbReference type="ChEBI" id="CHEBI:15361"/>
        <dbReference type="ChEBI" id="CHEBI:46911"/>
        <dbReference type="ChEBI" id="CHEBI:57972"/>
        <dbReference type="ChEBI" id="CHEBI:58802"/>
    </reaction>
</comment>
<evidence type="ECO:0000256" key="23">
    <source>
        <dbReference type="ARBA" id="ARBA00043758"/>
    </source>
</evidence>
<evidence type="ECO:0000256" key="36">
    <source>
        <dbReference type="ARBA" id="ARBA00048916"/>
    </source>
</evidence>
<organism evidence="40 41">
    <name type="scientific">Cordylochernes scorpioides</name>
    <dbReference type="NCBI Taxonomy" id="51811"/>
    <lineage>
        <taxon>Eukaryota</taxon>
        <taxon>Metazoa</taxon>
        <taxon>Ecdysozoa</taxon>
        <taxon>Arthropoda</taxon>
        <taxon>Chelicerata</taxon>
        <taxon>Arachnida</taxon>
        <taxon>Pseudoscorpiones</taxon>
        <taxon>Cheliferoidea</taxon>
        <taxon>Chernetidae</taxon>
        <taxon>Cordylochernes</taxon>
    </lineage>
</organism>
<dbReference type="EC" id="2.6.1.18" evidence="28"/>
<dbReference type="PROSITE" id="PS00600">
    <property type="entry name" value="AA_TRANSFER_CLASS_3"/>
    <property type="match status" value="1"/>
</dbReference>
<comment type="catalytic activity">
    <reaction evidence="21">
        <text>N(omega),N(omega)-dimethyl-L-arginine + oxaloacetate = 5-(3,3-dimethylguanidino)-2-oxopentanoate + L-aspartate</text>
        <dbReference type="Rhea" id="RHEA:77343"/>
        <dbReference type="ChEBI" id="CHEBI:16452"/>
        <dbReference type="ChEBI" id="CHEBI:29991"/>
        <dbReference type="ChEBI" id="CHEBI:58326"/>
        <dbReference type="ChEBI" id="CHEBI:197301"/>
    </reaction>
</comment>
<evidence type="ECO:0000256" key="10">
    <source>
        <dbReference type="ARBA" id="ARBA00023128"/>
    </source>
</evidence>
<evidence type="ECO:0000256" key="4">
    <source>
        <dbReference type="ARBA" id="ARBA00011881"/>
    </source>
</evidence>
<accession>A0ABY6JWG2</accession>
<evidence type="ECO:0000256" key="6">
    <source>
        <dbReference type="ARBA" id="ARBA00022576"/>
    </source>
</evidence>
<dbReference type="InterPro" id="IPR049704">
    <property type="entry name" value="Aminotrans_3_PPA_site"/>
</dbReference>
<evidence type="ECO:0000256" key="20">
    <source>
        <dbReference type="ARBA" id="ARBA00043726"/>
    </source>
</evidence>
<keyword evidence="41" id="KW-1185">Reference proteome</keyword>
<evidence type="ECO:0000256" key="21">
    <source>
        <dbReference type="ARBA" id="ARBA00043749"/>
    </source>
</evidence>
<evidence type="ECO:0000256" key="12">
    <source>
        <dbReference type="ARBA" id="ARBA00039130"/>
    </source>
</evidence>
<evidence type="ECO:0000256" key="35">
    <source>
        <dbReference type="ARBA" id="ARBA00048760"/>
    </source>
</evidence>
<evidence type="ECO:0000256" key="34">
    <source>
        <dbReference type="ARBA" id="ARBA00048560"/>
    </source>
</evidence>
<gene>
    <name evidence="40" type="ORF">LAZ67_1000824</name>
</gene>
<keyword evidence="6" id="KW-0032">Aminotransferase</keyword>
<evidence type="ECO:0000256" key="1">
    <source>
        <dbReference type="ARBA" id="ARBA00001933"/>
    </source>
</evidence>
<comment type="catalytic activity">
    <reaction evidence="33">
        <text>2-oxohexanoate + N(omega),N(omega)-dimethyl-L-arginine = L-2-aminohexanoate + 5-(3,3-dimethylguanidino)-2-oxopentanoate</text>
        <dbReference type="Rhea" id="RHEA:77363"/>
        <dbReference type="ChEBI" id="CHEBI:35177"/>
        <dbReference type="ChEBI" id="CHEBI:58326"/>
        <dbReference type="ChEBI" id="CHEBI:58455"/>
        <dbReference type="ChEBI" id="CHEBI:197301"/>
    </reaction>
</comment>
<comment type="subcellular location">
    <subcellularLocation>
        <location evidence="2">Mitochondrion</location>
    </subcellularLocation>
</comment>
<comment type="catalytic activity">
    <reaction evidence="23">
        <text>N(omega)-methyl-L-arginine + pyruvate = 5-(3-methylguanidino)-2-oxopentanoate + L-alanine</text>
        <dbReference type="Rhea" id="RHEA:77319"/>
        <dbReference type="ChEBI" id="CHEBI:15361"/>
        <dbReference type="ChEBI" id="CHEBI:57972"/>
        <dbReference type="ChEBI" id="CHEBI:114953"/>
        <dbReference type="ChEBI" id="CHEBI:197314"/>
    </reaction>
</comment>
<comment type="catalytic activity">
    <reaction evidence="11">
        <text>glyoxylate + L-alanine = glycine + pyruvate</text>
        <dbReference type="Rhea" id="RHEA:24248"/>
        <dbReference type="ChEBI" id="CHEBI:15361"/>
        <dbReference type="ChEBI" id="CHEBI:36655"/>
        <dbReference type="ChEBI" id="CHEBI:57305"/>
        <dbReference type="ChEBI" id="CHEBI:57972"/>
        <dbReference type="EC" id="2.6.1.44"/>
    </reaction>
    <physiologicalReaction direction="left-to-right" evidence="11">
        <dbReference type="Rhea" id="RHEA:24249"/>
    </physiologicalReaction>
</comment>
<comment type="cofactor">
    <cofactor evidence="1">
        <name>pyridoxal 5'-phosphate</name>
        <dbReference type="ChEBI" id="CHEBI:597326"/>
    </cofactor>
</comment>
<dbReference type="PANTHER" id="PTHR45688">
    <property type="match status" value="1"/>
</dbReference>
<evidence type="ECO:0000256" key="9">
    <source>
        <dbReference type="ARBA" id="ARBA00022946"/>
    </source>
</evidence>
<dbReference type="EC" id="2.6.1.40" evidence="12"/>
<evidence type="ECO:0000256" key="39">
    <source>
        <dbReference type="RuleBase" id="RU003560"/>
    </source>
</evidence>
<dbReference type="Pfam" id="PF00202">
    <property type="entry name" value="Aminotran_3"/>
    <property type="match status" value="1"/>
</dbReference>
<comment type="function">
    <text evidence="38">Multifunctional aminotransferase with a broad substrate specificity. Catalyzes the conversion of glyoxylate to glycine using alanine as the amino donor. Catalyzes metabolism of not L- but the D-isomer of D-beta-aminoisobutyric acid to generate 2-methyl-3-oxopropanoate and alanine. Catalyzes the transfer of the amino group from beta-alanine to pyruvate to yield L-alanine and 3-oxopropanoate. Can metabolize NG-monomethyl-L-arginine (NMMA), asymmetric NG,NG-dimethyl-L-arginine (ADMA) and symmetric NG,N'G-dimethyl-L-arginine (SDMA). ADMA is a potent inhibitor of nitric-oxide (NO) synthase, and this activity provides mechanism through which the kidney regulates blood pressure.</text>
</comment>
<dbReference type="CDD" id="cd00610">
    <property type="entry name" value="OAT_like"/>
    <property type="match status" value="1"/>
</dbReference>
<evidence type="ECO:0000256" key="2">
    <source>
        <dbReference type="ARBA" id="ARBA00004173"/>
    </source>
</evidence>
<comment type="catalytic activity">
    <reaction evidence="27">
        <text>2-oxopentanoate + N(omega),N(omega)-dimethyl-L-arginine = 5-(3,3-dimethylguanidino)-2-oxopentanoate + L-2-aminopentanoate</text>
        <dbReference type="Rhea" id="RHEA:77359"/>
        <dbReference type="ChEBI" id="CHEBI:28644"/>
        <dbReference type="ChEBI" id="CHEBI:58326"/>
        <dbReference type="ChEBI" id="CHEBI:58441"/>
        <dbReference type="ChEBI" id="CHEBI:197301"/>
    </reaction>
</comment>
<reference evidence="40 41" key="1">
    <citation type="submission" date="2022-01" db="EMBL/GenBank/DDBJ databases">
        <title>A chromosomal length assembly of Cordylochernes scorpioides.</title>
        <authorList>
            <person name="Zeh D."/>
            <person name="Zeh J."/>
        </authorList>
    </citation>
    <scope>NUCLEOTIDE SEQUENCE [LARGE SCALE GENOMIC DNA]</scope>
    <source>
        <strain evidence="40">IN4F17</strain>
        <tissue evidence="40">Whole Body</tissue>
    </source>
</reference>
<evidence type="ECO:0000256" key="15">
    <source>
        <dbReference type="ARBA" id="ARBA00041845"/>
    </source>
</evidence>
<dbReference type="Proteomes" id="UP001235939">
    <property type="component" value="Chromosome 01"/>
</dbReference>
<keyword evidence="10" id="KW-0496">Mitochondrion</keyword>
<comment type="catalytic activity">
    <reaction evidence="35">
        <text>N(omega)-methyl-L-arginine + glyoxylate = 5-(3-methylguanidino)-2-oxopentanoate + glycine</text>
        <dbReference type="Rhea" id="RHEA:77323"/>
        <dbReference type="ChEBI" id="CHEBI:36655"/>
        <dbReference type="ChEBI" id="CHEBI:57305"/>
        <dbReference type="ChEBI" id="CHEBI:114953"/>
        <dbReference type="ChEBI" id="CHEBI:197314"/>
    </reaction>
</comment>
<evidence type="ECO:0000256" key="25">
    <source>
        <dbReference type="ARBA" id="ARBA00043798"/>
    </source>
</evidence>
<evidence type="ECO:0000256" key="30">
    <source>
        <dbReference type="ARBA" id="ARBA00044258"/>
    </source>
</evidence>
<dbReference type="SUPFAM" id="SSF53383">
    <property type="entry name" value="PLP-dependent transferases"/>
    <property type="match status" value="1"/>
</dbReference>
<evidence type="ECO:0000313" key="41">
    <source>
        <dbReference type="Proteomes" id="UP001235939"/>
    </source>
</evidence>
<comment type="catalytic activity">
    <reaction evidence="20">
        <text>(R)-3-amino-2-methylpropanoate + pyruvate = 2-methyl-3-oxopropanoate + L-alanine</text>
        <dbReference type="Rhea" id="RHEA:18393"/>
        <dbReference type="ChEBI" id="CHEBI:15361"/>
        <dbReference type="ChEBI" id="CHEBI:57700"/>
        <dbReference type="ChEBI" id="CHEBI:57731"/>
        <dbReference type="ChEBI" id="CHEBI:57972"/>
        <dbReference type="EC" id="2.6.1.40"/>
    </reaction>
    <physiologicalReaction direction="left-to-right" evidence="20">
        <dbReference type="Rhea" id="RHEA:18394"/>
    </physiologicalReaction>
</comment>
<evidence type="ECO:0000313" key="40">
    <source>
        <dbReference type="EMBL" id="UYV60324.1"/>
    </source>
</evidence>
<dbReference type="Gene3D" id="3.90.1150.10">
    <property type="entry name" value="Aspartate Aminotransferase, domain 1"/>
    <property type="match status" value="1"/>
</dbReference>
<comment type="catalytic activity">
    <reaction evidence="26">
        <text>3-oxopropanoate + L-alanine = beta-alanine + pyruvate</text>
        <dbReference type="Rhea" id="RHEA:14077"/>
        <dbReference type="ChEBI" id="CHEBI:15361"/>
        <dbReference type="ChEBI" id="CHEBI:33190"/>
        <dbReference type="ChEBI" id="CHEBI:57966"/>
        <dbReference type="ChEBI" id="CHEBI:57972"/>
        <dbReference type="EC" id="2.6.1.18"/>
    </reaction>
    <physiologicalReaction direction="right-to-left" evidence="26">
        <dbReference type="Rhea" id="RHEA:14079"/>
    </physiologicalReaction>
</comment>
<evidence type="ECO:0000256" key="24">
    <source>
        <dbReference type="ARBA" id="ARBA00043777"/>
    </source>
</evidence>
<name>A0ABY6JWG2_9ARAC</name>
<dbReference type="InterPro" id="IPR015424">
    <property type="entry name" value="PyrdxlP-dep_Trfase"/>
</dbReference>
<comment type="catalytic activity">
    <reaction evidence="37">
        <text>N(omega),N('omega)-dimethyl-L-arginine + glyoxylate = 5-(3,3'-dimethylguanidino)-2-oxopentanoate + glycine</text>
        <dbReference type="Rhea" id="RHEA:77315"/>
        <dbReference type="ChEBI" id="CHEBI:36655"/>
        <dbReference type="ChEBI" id="CHEBI:57305"/>
        <dbReference type="ChEBI" id="CHEBI:197308"/>
        <dbReference type="ChEBI" id="CHEBI:197310"/>
    </reaction>
</comment>
<comment type="subunit">
    <text evidence="4">Homotetramer.</text>
</comment>
<comment type="similarity">
    <text evidence="3 39">Belongs to the class-III pyridoxal-phosphate-dependent aminotransferase family.</text>
</comment>
<evidence type="ECO:0000256" key="26">
    <source>
        <dbReference type="ARBA" id="ARBA00043825"/>
    </source>
</evidence>
<evidence type="ECO:0000256" key="14">
    <source>
        <dbReference type="ARBA" id="ARBA00041662"/>
    </source>
</evidence>
<evidence type="ECO:0000256" key="11">
    <source>
        <dbReference type="ARBA" id="ARBA00033660"/>
    </source>
</evidence>
<evidence type="ECO:0000256" key="28">
    <source>
        <dbReference type="ARBA" id="ARBA00044055"/>
    </source>
</evidence>
<evidence type="ECO:0000256" key="19">
    <source>
        <dbReference type="ARBA" id="ARBA00043679"/>
    </source>
</evidence>
<evidence type="ECO:0000256" key="33">
    <source>
        <dbReference type="ARBA" id="ARBA00048500"/>
    </source>
</evidence>
<evidence type="ECO:0000256" key="17">
    <source>
        <dbReference type="ARBA" id="ARBA00042669"/>
    </source>
</evidence>
<evidence type="ECO:0000256" key="16">
    <source>
        <dbReference type="ARBA" id="ARBA00042611"/>
    </source>
</evidence>
<evidence type="ECO:0000256" key="29">
    <source>
        <dbReference type="ARBA" id="ARBA00044257"/>
    </source>
</evidence>
<evidence type="ECO:0000256" key="32">
    <source>
        <dbReference type="ARBA" id="ARBA00048264"/>
    </source>
</evidence>
<keyword evidence="8 39" id="KW-0663">Pyridoxal phosphate</keyword>
<comment type="catalytic activity">
    <reaction evidence="32">
        <text>L-ornithine + glyoxylate = 5-amino-2-oxopentanoate + glycine</text>
        <dbReference type="Rhea" id="RHEA:77331"/>
        <dbReference type="ChEBI" id="CHEBI:36655"/>
        <dbReference type="ChEBI" id="CHEBI:46911"/>
        <dbReference type="ChEBI" id="CHEBI:57305"/>
        <dbReference type="ChEBI" id="CHEBI:58802"/>
    </reaction>
</comment>
<dbReference type="InterPro" id="IPR015421">
    <property type="entry name" value="PyrdxlP-dep_Trfase_major"/>
</dbReference>
<dbReference type="Gene3D" id="3.40.640.10">
    <property type="entry name" value="Type I PLP-dependent aspartate aminotransferase-like (Major domain)"/>
    <property type="match status" value="1"/>
</dbReference>
<comment type="catalytic activity">
    <reaction evidence="22">
        <text>2-oxobutanoate + L-alanine = (2S)-2-aminobutanoate + pyruvate</text>
        <dbReference type="Rhea" id="RHEA:77355"/>
        <dbReference type="ChEBI" id="CHEBI:15361"/>
        <dbReference type="ChEBI" id="CHEBI:16763"/>
        <dbReference type="ChEBI" id="CHEBI:57972"/>
        <dbReference type="ChEBI" id="CHEBI:74359"/>
        <dbReference type="EC" id="2.6.1.44"/>
    </reaction>
</comment>
<dbReference type="EMBL" id="CP092863">
    <property type="protein sequence ID" value="UYV60324.1"/>
    <property type="molecule type" value="Genomic_DNA"/>
</dbReference>
<evidence type="ECO:0000256" key="3">
    <source>
        <dbReference type="ARBA" id="ARBA00008954"/>
    </source>
</evidence>